<dbReference type="InterPro" id="IPR001708">
    <property type="entry name" value="YidC/ALB3/OXA1/COX18"/>
</dbReference>
<evidence type="ECO:0000256" key="8">
    <source>
        <dbReference type="ARBA" id="ARBA00023136"/>
    </source>
</evidence>
<feature type="transmembrane region" description="Helical" evidence="12">
    <location>
        <begin position="187"/>
        <end position="204"/>
    </location>
</feature>
<evidence type="ECO:0000256" key="4">
    <source>
        <dbReference type="ARBA" id="ARBA00022692"/>
    </source>
</evidence>
<keyword evidence="15" id="KW-1185">Reference proteome</keyword>
<comment type="subcellular location">
    <subcellularLocation>
        <location evidence="1 12">Cell membrane</location>
        <topology evidence="1 12">Multi-pass membrane protein</topology>
    </subcellularLocation>
</comment>
<evidence type="ECO:0000313" key="15">
    <source>
        <dbReference type="Proteomes" id="UP000784880"/>
    </source>
</evidence>
<dbReference type="CDD" id="cd20070">
    <property type="entry name" value="5TM_YidC_Alb3"/>
    <property type="match status" value="1"/>
</dbReference>
<evidence type="ECO:0000256" key="5">
    <source>
        <dbReference type="ARBA" id="ARBA00022729"/>
    </source>
</evidence>
<evidence type="ECO:0000256" key="11">
    <source>
        <dbReference type="ARBA" id="ARBA00023288"/>
    </source>
</evidence>
<gene>
    <name evidence="12 14" type="primary">yidC</name>
    <name evidence="14" type="ORF">KS419_01600</name>
</gene>
<dbReference type="InterPro" id="IPR028055">
    <property type="entry name" value="YidC/Oxa/ALB_C"/>
</dbReference>
<keyword evidence="4 12" id="KW-0812">Transmembrane</keyword>
<evidence type="ECO:0000256" key="12">
    <source>
        <dbReference type="HAMAP-Rule" id="MF_01811"/>
    </source>
</evidence>
<keyword evidence="9" id="KW-0564">Palmitate</keyword>
<keyword evidence="10 12" id="KW-0143">Chaperone</keyword>
<keyword evidence="7 12" id="KW-1133">Transmembrane helix</keyword>
<evidence type="ECO:0000256" key="7">
    <source>
        <dbReference type="ARBA" id="ARBA00022989"/>
    </source>
</evidence>
<sequence length="276" mass="31470">MEQKKHSVFTVFRKYGYIVILGILVLLLAGCGATNEPIDENTAGFFNHYVVFPFSFSIKFFAGVFNGSYGLSLVVMTLLIRLALLPLMMKQSKNQLVMKEKMSVIQPEMKEIQEKYKDKNDQQSKQKMQQEMMGLYQKHNFNPIASMGCLPMLIQLPILMGFYWAIMRTPEIAEQAFLWFNLGERDLILPFLATAVYFVQFKVSQIGMTVQPGQEGMMKIMGLMMPVMMGIFSFNMAAALPLYWTIGGIFLIFQTLLAKILYKPNESPVLSPSVEK</sequence>
<feature type="transmembrane region" description="Helical" evidence="12">
    <location>
        <begin position="242"/>
        <end position="262"/>
    </location>
</feature>
<feature type="transmembrane region" description="Helical" evidence="12">
    <location>
        <begin position="45"/>
        <end position="65"/>
    </location>
</feature>
<evidence type="ECO:0000256" key="3">
    <source>
        <dbReference type="ARBA" id="ARBA00022475"/>
    </source>
</evidence>
<dbReference type="Pfam" id="PF02096">
    <property type="entry name" value="60KD_IMP"/>
    <property type="match status" value="1"/>
</dbReference>
<dbReference type="PANTHER" id="PTHR12428:SF65">
    <property type="entry name" value="CYTOCHROME C OXIDASE ASSEMBLY PROTEIN COX18, MITOCHONDRIAL"/>
    <property type="match status" value="1"/>
</dbReference>
<dbReference type="Proteomes" id="UP000784880">
    <property type="component" value="Unassembled WGS sequence"/>
</dbReference>
<evidence type="ECO:0000256" key="10">
    <source>
        <dbReference type="ARBA" id="ARBA00023186"/>
    </source>
</evidence>
<dbReference type="RefSeq" id="WP_217064342.1">
    <property type="nucleotide sequence ID" value="NZ_JAHQCS010000030.1"/>
</dbReference>
<organism evidence="14 15">
    <name type="scientific">Evansella tamaricis</name>
    <dbReference type="NCBI Taxonomy" id="2069301"/>
    <lineage>
        <taxon>Bacteria</taxon>
        <taxon>Bacillati</taxon>
        <taxon>Bacillota</taxon>
        <taxon>Bacilli</taxon>
        <taxon>Bacillales</taxon>
        <taxon>Bacillaceae</taxon>
        <taxon>Evansella</taxon>
    </lineage>
</organism>
<feature type="transmembrane region" description="Helical" evidence="12">
    <location>
        <begin position="144"/>
        <end position="167"/>
    </location>
</feature>
<keyword evidence="8 12" id="KW-0472">Membrane</keyword>
<keyword evidence="11 12" id="KW-0449">Lipoprotein</keyword>
<evidence type="ECO:0000313" key="14">
    <source>
        <dbReference type="EMBL" id="MBU9710449.1"/>
    </source>
</evidence>
<name>A0ABS6J9T9_9BACI</name>
<keyword evidence="5 12" id="KW-0732">Signal</keyword>
<reference evidence="14 15" key="1">
    <citation type="submission" date="2021-06" db="EMBL/GenBank/DDBJ databases">
        <title>Bacillus sp. RD4P76, an endophyte from a halophyte.</title>
        <authorList>
            <person name="Sun J.-Q."/>
        </authorList>
    </citation>
    <scope>NUCLEOTIDE SEQUENCE [LARGE SCALE GENOMIC DNA]</scope>
    <source>
        <strain evidence="14 15">CGMCC 1.15917</strain>
    </source>
</reference>
<comment type="caution">
    <text evidence="14">The sequence shown here is derived from an EMBL/GenBank/DDBJ whole genome shotgun (WGS) entry which is preliminary data.</text>
</comment>
<keyword evidence="2 12" id="KW-0813">Transport</keyword>
<dbReference type="InterPro" id="IPR047196">
    <property type="entry name" value="YidC_ALB_C"/>
</dbReference>
<feature type="transmembrane region" description="Helical" evidence="12">
    <location>
        <begin position="71"/>
        <end position="89"/>
    </location>
</feature>
<dbReference type="NCBIfam" id="TIGR03592">
    <property type="entry name" value="yidC_oxa1_cterm"/>
    <property type="match status" value="1"/>
</dbReference>
<evidence type="ECO:0000256" key="9">
    <source>
        <dbReference type="ARBA" id="ARBA00023139"/>
    </source>
</evidence>
<keyword evidence="3 12" id="KW-1003">Cell membrane</keyword>
<dbReference type="EMBL" id="JAHQCS010000030">
    <property type="protein sequence ID" value="MBU9710449.1"/>
    <property type="molecule type" value="Genomic_DNA"/>
</dbReference>
<comment type="function">
    <text evidence="12">Required for the insertion and/or proper folding and/or complex formation of integral membrane proteins into the membrane. Involved in integration of membrane proteins that insert both dependently and independently of the Sec translocase complex, as well as at least some lipoproteins.</text>
</comment>
<dbReference type="InterPro" id="IPR023060">
    <property type="entry name" value="YidC/YidC1/YidC2_Firmicutes"/>
</dbReference>
<evidence type="ECO:0000259" key="13">
    <source>
        <dbReference type="Pfam" id="PF02096"/>
    </source>
</evidence>
<comment type="similarity">
    <text evidence="12">Belongs to the OXA1/ALB3/YidC family. Type 2 subfamily.</text>
</comment>
<dbReference type="PROSITE" id="PS51257">
    <property type="entry name" value="PROKAR_LIPOPROTEIN"/>
    <property type="match status" value="1"/>
</dbReference>
<feature type="transmembrane region" description="Helical" evidence="12">
    <location>
        <begin position="15"/>
        <end position="33"/>
    </location>
</feature>
<protein>
    <recommendedName>
        <fullName evidence="12">Membrane protein insertase YidC</fullName>
    </recommendedName>
    <alternativeName>
        <fullName evidence="12">Foldase YidC</fullName>
    </alternativeName>
    <alternativeName>
        <fullName evidence="12">Membrane integrase YidC</fullName>
    </alternativeName>
    <alternativeName>
        <fullName evidence="12">Membrane protein YidC</fullName>
    </alternativeName>
</protein>
<evidence type="ECO:0000256" key="6">
    <source>
        <dbReference type="ARBA" id="ARBA00022927"/>
    </source>
</evidence>
<evidence type="ECO:0000256" key="2">
    <source>
        <dbReference type="ARBA" id="ARBA00022448"/>
    </source>
</evidence>
<proteinExistence type="inferred from homology"/>
<accession>A0ABS6J9T9</accession>
<evidence type="ECO:0000256" key="1">
    <source>
        <dbReference type="ARBA" id="ARBA00004651"/>
    </source>
</evidence>
<dbReference type="HAMAP" id="MF_01811">
    <property type="entry name" value="YidC_type2"/>
    <property type="match status" value="1"/>
</dbReference>
<dbReference type="PANTHER" id="PTHR12428">
    <property type="entry name" value="OXA1"/>
    <property type="match status" value="1"/>
</dbReference>
<keyword evidence="6 12" id="KW-0653">Protein transport</keyword>
<feature type="domain" description="Membrane insertase YidC/Oxa/ALB C-terminal" evidence="13">
    <location>
        <begin position="69"/>
        <end position="258"/>
    </location>
</feature>